<dbReference type="EMBL" id="JAAKZX010000057">
    <property type="protein sequence ID" value="NGO44266.1"/>
    <property type="molecule type" value="Genomic_DNA"/>
</dbReference>
<dbReference type="Gene3D" id="3.10.310.10">
    <property type="entry name" value="Diaminopimelate Epimerase, Chain A, domain 1"/>
    <property type="match status" value="2"/>
</dbReference>
<keyword evidence="2" id="KW-1185">Reference proteome</keyword>
<dbReference type="Proteomes" id="UP001518140">
    <property type="component" value="Unassembled WGS sequence"/>
</dbReference>
<organism evidence="1 2">
    <name type="scientific">Streptomyces ureilyticus</name>
    <dbReference type="NCBI Taxonomy" id="1775131"/>
    <lineage>
        <taxon>Bacteria</taxon>
        <taxon>Bacillati</taxon>
        <taxon>Actinomycetota</taxon>
        <taxon>Actinomycetes</taxon>
        <taxon>Kitasatosporales</taxon>
        <taxon>Streptomycetaceae</taxon>
        <taxon>Streptomyces</taxon>
    </lineage>
</organism>
<protein>
    <submittedName>
        <fullName evidence="1">Phenazine biosynthesis protein PhzF</fullName>
    </submittedName>
</protein>
<dbReference type="RefSeq" id="WP_165340850.1">
    <property type="nucleotide sequence ID" value="NZ_JAAKZX010000057.1"/>
</dbReference>
<evidence type="ECO:0000313" key="1">
    <source>
        <dbReference type="EMBL" id="NGO44266.1"/>
    </source>
</evidence>
<sequence>MTRVDMFGTASGRGSALDVLVPDGPCDADAVAHAAAHARTTDDSCESALVSACSRTERTFATRIFNTGGETPFGTHSLAGVAVLLVSRGYLDPGEVGRTDEAGCQWLRTDGREVEVPFTGPVVDHEIPADPTVFRAYEGTPRASGVGRGFTLLRVSDDPRALPAPDTARMADLGLTDLTLFRWDPDRREVLARVFAPGFGLPEDPGCLPAASALGLTALRLDSGDRGAPVTVRQVTRHGTEAVLRCTSSVRNGVAQVRVTARVRVDGERKAGVA</sequence>
<dbReference type="InterPro" id="IPR003719">
    <property type="entry name" value="Phenazine_PhzF-like"/>
</dbReference>
<reference evidence="1 2" key="1">
    <citation type="submission" date="2020-02" db="EMBL/GenBank/DDBJ databases">
        <title>Whole-genome analyses of novel actinobacteria.</title>
        <authorList>
            <person name="Sahin N."/>
            <person name="Tokatli A."/>
        </authorList>
    </citation>
    <scope>NUCLEOTIDE SEQUENCE [LARGE SCALE GENOMIC DNA]</scope>
    <source>
        <strain evidence="1 2">YC419</strain>
    </source>
</reference>
<dbReference type="SUPFAM" id="SSF54506">
    <property type="entry name" value="Diaminopimelate epimerase-like"/>
    <property type="match status" value="1"/>
</dbReference>
<name>A0ABX0DYS0_9ACTN</name>
<gene>
    <name evidence="1" type="ORF">G6048_19570</name>
</gene>
<dbReference type="PIRSF" id="PIRSF016184">
    <property type="entry name" value="PhzC_PhzF"/>
    <property type="match status" value="1"/>
</dbReference>
<proteinExistence type="predicted"/>
<evidence type="ECO:0000313" key="2">
    <source>
        <dbReference type="Proteomes" id="UP001518140"/>
    </source>
</evidence>
<comment type="caution">
    <text evidence="1">The sequence shown here is derived from an EMBL/GenBank/DDBJ whole genome shotgun (WGS) entry which is preliminary data.</text>
</comment>
<accession>A0ABX0DYS0</accession>